<dbReference type="STRING" id="1194090.SAMN05443144_13210"/>
<name>A0A1M5KGF6_9BACT</name>
<dbReference type="Proteomes" id="UP000184041">
    <property type="component" value="Unassembled WGS sequence"/>
</dbReference>
<dbReference type="OrthoDB" id="797644at2"/>
<protein>
    <submittedName>
        <fullName evidence="1">Uncharacterized protein</fullName>
    </submittedName>
</protein>
<evidence type="ECO:0000313" key="1">
    <source>
        <dbReference type="EMBL" id="SHG52034.1"/>
    </source>
</evidence>
<evidence type="ECO:0000313" key="2">
    <source>
        <dbReference type="Proteomes" id="UP000184041"/>
    </source>
</evidence>
<dbReference type="RefSeq" id="WP_073068209.1">
    <property type="nucleotide sequence ID" value="NZ_FQUS01000032.1"/>
</dbReference>
<proteinExistence type="predicted"/>
<reference evidence="1 2" key="1">
    <citation type="submission" date="2016-11" db="EMBL/GenBank/DDBJ databases">
        <authorList>
            <person name="Jaros S."/>
            <person name="Januszkiewicz K."/>
            <person name="Wedrychowicz H."/>
        </authorList>
    </citation>
    <scope>NUCLEOTIDE SEQUENCE [LARGE SCALE GENOMIC DNA]</scope>
    <source>
        <strain evidence="1 2">DSM 21986</strain>
    </source>
</reference>
<gene>
    <name evidence="1" type="ORF">SAMN05443144_13210</name>
</gene>
<dbReference type="AlphaFoldDB" id="A0A1M5KGF6"/>
<sequence length="112" mass="13306">MAKNRINITPENLTVWLRSTGYLFPRTKVELSRLNKLYPEVKRDTKDEQVDPYEMLENSREREPLNLQVSENIEEDYSGLRMAARKYEKLPEHIIEKMKKKHKNNGGDKSEN</sequence>
<keyword evidence="2" id="KW-1185">Reference proteome</keyword>
<organism evidence="1 2">
    <name type="scientific">Fodinibius roseus</name>
    <dbReference type="NCBI Taxonomy" id="1194090"/>
    <lineage>
        <taxon>Bacteria</taxon>
        <taxon>Pseudomonadati</taxon>
        <taxon>Balneolota</taxon>
        <taxon>Balneolia</taxon>
        <taxon>Balneolales</taxon>
        <taxon>Balneolaceae</taxon>
        <taxon>Fodinibius</taxon>
    </lineage>
</organism>
<accession>A0A1M5KGF6</accession>
<dbReference type="EMBL" id="FQUS01000032">
    <property type="protein sequence ID" value="SHG52034.1"/>
    <property type="molecule type" value="Genomic_DNA"/>
</dbReference>